<dbReference type="AlphaFoldDB" id="A0A2P5B1Q3"/>
<keyword evidence="3" id="KW-1185">Reference proteome</keyword>
<name>A0A2P5B1Q3_TREOI</name>
<proteinExistence type="predicted"/>
<dbReference type="InParanoid" id="A0A2P5B1Q3"/>
<reference evidence="3" key="1">
    <citation type="submission" date="2016-06" db="EMBL/GenBank/DDBJ databases">
        <title>Parallel loss of symbiosis genes in relatives of nitrogen-fixing non-legume Parasponia.</title>
        <authorList>
            <person name="Van Velzen R."/>
            <person name="Holmer R."/>
            <person name="Bu F."/>
            <person name="Rutten L."/>
            <person name="Van Zeijl A."/>
            <person name="Liu W."/>
            <person name="Santuari L."/>
            <person name="Cao Q."/>
            <person name="Sharma T."/>
            <person name="Shen D."/>
            <person name="Roswanjaya Y."/>
            <person name="Wardhani T."/>
            <person name="Kalhor M.S."/>
            <person name="Jansen J."/>
            <person name="Van den Hoogen J."/>
            <person name="Gungor B."/>
            <person name="Hartog M."/>
            <person name="Hontelez J."/>
            <person name="Verver J."/>
            <person name="Yang W.-C."/>
            <person name="Schijlen E."/>
            <person name="Repin R."/>
            <person name="Schilthuizen M."/>
            <person name="Schranz E."/>
            <person name="Heidstra R."/>
            <person name="Miyata K."/>
            <person name="Fedorova E."/>
            <person name="Kohlen W."/>
            <person name="Bisseling T."/>
            <person name="Smit S."/>
            <person name="Geurts R."/>
        </authorList>
    </citation>
    <scope>NUCLEOTIDE SEQUENCE [LARGE SCALE GENOMIC DNA]</scope>
    <source>
        <strain evidence="3">cv. RG33-2</strain>
    </source>
</reference>
<feature type="region of interest" description="Disordered" evidence="1">
    <location>
        <begin position="90"/>
        <end position="120"/>
    </location>
</feature>
<sequence length="120" mass="13877">NYQKGLQFFSSIIIFDDFLLHATMQRKPSEITSMGHNKVSYSESSKLHIWANRKHNSNRKQITRKSSFFKLVNNNMLPASSFSIRFPTSSSLPQEIHGPSSHQQEIWQRSPSPGTSWPRQ</sequence>
<evidence type="ECO:0000313" key="3">
    <source>
        <dbReference type="Proteomes" id="UP000237000"/>
    </source>
</evidence>
<feature type="compositionally biased region" description="Polar residues" evidence="1">
    <location>
        <begin position="100"/>
        <end position="120"/>
    </location>
</feature>
<dbReference type="Proteomes" id="UP000237000">
    <property type="component" value="Unassembled WGS sequence"/>
</dbReference>
<dbReference type="EMBL" id="JXTC01000630">
    <property type="protein sequence ID" value="PON42703.1"/>
    <property type="molecule type" value="Genomic_DNA"/>
</dbReference>
<accession>A0A2P5B1Q3</accession>
<gene>
    <name evidence="2" type="ORF">TorRG33x02_335190</name>
</gene>
<evidence type="ECO:0000256" key="1">
    <source>
        <dbReference type="SAM" id="MobiDB-lite"/>
    </source>
</evidence>
<organism evidence="2 3">
    <name type="scientific">Trema orientale</name>
    <name type="common">Charcoal tree</name>
    <name type="synonym">Celtis orientalis</name>
    <dbReference type="NCBI Taxonomy" id="63057"/>
    <lineage>
        <taxon>Eukaryota</taxon>
        <taxon>Viridiplantae</taxon>
        <taxon>Streptophyta</taxon>
        <taxon>Embryophyta</taxon>
        <taxon>Tracheophyta</taxon>
        <taxon>Spermatophyta</taxon>
        <taxon>Magnoliopsida</taxon>
        <taxon>eudicotyledons</taxon>
        <taxon>Gunneridae</taxon>
        <taxon>Pentapetalae</taxon>
        <taxon>rosids</taxon>
        <taxon>fabids</taxon>
        <taxon>Rosales</taxon>
        <taxon>Cannabaceae</taxon>
        <taxon>Trema</taxon>
    </lineage>
</organism>
<feature type="non-terminal residue" evidence="2">
    <location>
        <position position="1"/>
    </location>
</feature>
<evidence type="ECO:0000313" key="2">
    <source>
        <dbReference type="EMBL" id="PON42703.1"/>
    </source>
</evidence>
<protein>
    <submittedName>
        <fullName evidence="2">Uncharacterized protein</fullName>
    </submittedName>
</protein>
<dbReference type="OrthoDB" id="10520000at2759"/>
<comment type="caution">
    <text evidence="2">The sequence shown here is derived from an EMBL/GenBank/DDBJ whole genome shotgun (WGS) entry which is preliminary data.</text>
</comment>